<accession>A0A5D2T439</accession>
<dbReference type="Proteomes" id="UP000323597">
    <property type="component" value="Chromosome D10"/>
</dbReference>
<reference evidence="1 2" key="1">
    <citation type="submission" date="2019-07" db="EMBL/GenBank/DDBJ databases">
        <title>WGS assembly of Gossypium mustelinum.</title>
        <authorList>
            <person name="Chen Z.J."/>
            <person name="Sreedasyam A."/>
            <person name="Ando A."/>
            <person name="Song Q."/>
            <person name="De L."/>
            <person name="Hulse-Kemp A."/>
            <person name="Ding M."/>
            <person name="Ye W."/>
            <person name="Kirkbride R."/>
            <person name="Jenkins J."/>
            <person name="Plott C."/>
            <person name="Lovell J."/>
            <person name="Lin Y.-M."/>
            <person name="Vaughn R."/>
            <person name="Liu B."/>
            <person name="Li W."/>
            <person name="Simpson S."/>
            <person name="Scheffler B."/>
            <person name="Saski C."/>
            <person name="Grover C."/>
            <person name="Hu G."/>
            <person name="Conover J."/>
            <person name="Carlson J."/>
            <person name="Shu S."/>
            <person name="Boston L."/>
            <person name="Williams M."/>
            <person name="Peterson D."/>
            <person name="Mcgee K."/>
            <person name="Jones D."/>
            <person name="Wendel J."/>
            <person name="Stelly D."/>
            <person name="Grimwood J."/>
            <person name="Schmutz J."/>
        </authorList>
    </citation>
    <scope>NUCLEOTIDE SEQUENCE [LARGE SCALE GENOMIC DNA]</scope>
    <source>
        <strain evidence="1">1408120.09</strain>
    </source>
</reference>
<proteinExistence type="predicted"/>
<organism evidence="1 2">
    <name type="scientific">Gossypium mustelinum</name>
    <name type="common">Cotton</name>
    <name type="synonym">Gossypium caicoense</name>
    <dbReference type="NCBI Taxonomy" id="34275"/>
    <lineage>
        <taxon>Eukaryota</taxon>
        <taxon>Viridiplantae</taxon>
        <taxon>Streptophyta</taxon>
        <taxon>Embryophyta</taxon>
        <taxon>Tracheophyta</taxon>
        <taxon>Spermatophyta</taxon>
        <taxon>Magnoliopsida</taxon>
        <taxon>eudicotyledons</taxon>
        <taxon>Gunneridae</taxon>
        <taxon>Pentapetalae</taxon>
        <taxon>rosids</taxon>
        <taxon>malvids</taxon>
        <taxon>Malvales</taxon>
        <taxon>Malvaceae</taxon>
        <taxon>Malvoideae</taxon>
        <taxon>Gossypium</taxon>
    </lineage>
</organism>
<dbReference type="EMBL" id="CM017658">
    <property type="protein sequence ID" value="TYI59880.1"/>
    <property type="molecule type" value="Genomic_DNA"/>
</dbReference>
<sequence length="35" mass="4309">MIFLQMGWFVNLCIEDESAYRFKDLKRGTMNDWLH</sequence>
<gene>
    <name evidence="1" type="ORF">E1A91_D10G066500v1</name>
</gene>
<evidence type="ECO:0000313" key="1">
    <source>
        <dbReference type="EMBL" id="TYI59880.1"/>
    </source>
</evidence>
<dbReference type="AlphaFoldDB" id="A0A5D2T439"/>
<keyword evidence="2" id="KW-1185">Reference proteome</keyword>
<evidence type="ECO:0000313" key="2">
    <source>
        <dbReference type="Proteomes" id="UP000323597"/>
    </source>
</evidence>
<name>A0A5D2T439_GOSMU</name>
<protein>
    <submittedName>
        <fullName evidence="1">Uncharacterized protein</fullName>
    </submittedName>
</protein>